<keyword evidence="1" id="KW-0472">Membrane</keyword>
<dbReference type="InterPro" id="IPR013783">
    <property type="entry name" value="Ig-like_fold"/>
</dbReference>
<reference evidence="2 3" key="1">
    <citation type="submission" date="2022-12" db="EMBL/GenBank/DDBJ databases">
        <title>Chromosome-level genome of Tegillarca granosa.</title>
        <authorList>
            <person name="Kim J."/>
        </authorList>
    </citation>
    <scope>NUCLEOTIDE SEQUENCE [LARGE SCALE GENOMIC DNA]</scope>
    <source>
        <strain evidence="2">Teg-2019</strain>
        <tissue evidence="2">Adductor muscle</tissue>
    </source>
</reference>
<name>A0ABQ9F3N7_TEGGR</name>
<dbReference type="Gene3D" id="2.60.40.10">
    <property type="entry name" value="Immunoglobulins"/>
    <property type="match status" value="2"/>
</dbReference>
<sequence>MFFASGTIIASVHPSYIGGIVFNGDTAKGQMKLTIKNITKQDAGIYTATSAGAPGPAIYQGPTLYVFGIPTKPFKTELSSPIINNNLQLNCTSTSTTVPGHHNLSILYRWNVDEVNLSSSSGRYILSGSHVTIQNIQVNDTKKIITCTAREQGGLESDESNKYVLESLYKPVITNTSITQEPSTDHYILIGLTVGIVIPVFVASVVVTVYLYRRRKQKNQTDQMHEMTQCEDIGNKTNENVYQGISLEGKFY</sequence>
<gene>
    <name evidence="2" type="ORF">KUTeg_011277</name>
</gene>
<feature type="transmembrane region" description="Helical" evidence="1">
    <location>
        <begin position="187"/>
        <end position="212"/>
    </location>
</feature>
<evidence type="ECO:0000313" key="2">
    <source>
        <dbReference type="EMBL" id="KAJ8311176.1"/>
    </source>
</evidence>
<dbReference type="SUPFAM" id="SSF48726">
    <property type="entry name" value="Immunoglobulin"/>
    <property type="match status" value="1"/>
</dbReference>
<organism evidence="2 3">
    <name type="scientific">Tegillarca granosa</name>
    <name type="common">Malaysian cockle</name>
    <name type="synonym">Anadara granosa</name>
    <dbReference type="NCBI Taxonomy" id="220873"/>
    <lineage>
        <taxon>Eukaryota</taxon>
        <taxon>Metazoa</taxon>
        <taxon>Spiralia</taxon>
        <taxon>Lophotrochozoa</taxon>
        <taxon>Mollusca</taxon>
        <taxon>Bivalvia</taxon>
        <taxon>Autobranchia</taxon>
        <taxon>Pteriomorphia</taxon>
        <taxon>Arcoida</taxon>
        <taxon>Arcoidea</taxon>
        <taxon>Arcidae</taxon>
        <taxon>Tegillarca</taxon>
    </lineage>
</organism>
<keyword evidence="1" id="KW-0812">Transmembrane</keyword>
<keyword evidence="3" id="KW-1185">Reference proteome</keyword>
<dbReference type="Proteomes" id="UP001217089">
    <property type="component" value="Unassembled WGS sequence"/>
</dbReference>
<evidence type="ECO:0000256" key="1">
    <source>
        <dbReference type="SAM" id="Phobius"/>
    </source>
</evidence>
<evidence type="ECO:0008006" key="4">
    <source>
        <dbReference type="Google" id="ProtNLM"/>
    </source>
</evidence>
<dbReference type="InterPro" id="IPR036179">
    <property type="entry name" value="Ig-like_dom_sf"/>
</dbReference>
<dbReference type="EMBL" id="JARBDR010000549">
    <property type="protein sequence ID" value="KAJ8311176.1"/>
    <property type="molecule type" value="Genomic_DNA"/>
</dbReference>
<keyword evidence="1" id="KW-1133">Transmembrane helix</keyword>
<accession>A0ABQ9F3N7</accession>
<comment type="caution">
    <text evidence="2">The sequence shown here is derived from an EMBL/GenBank/DDBJ whole genome shotgun (WGS) entry which is preliminary data.</text>
</comment>
<protein>
    <recommendedName>
        <fullName evidence="4">Ig-like domain-containing protein</fullName>
    </recommendedName>
</protein>
<evidence type="ECO:0000313" key="3">
    <source>
        <dbReference type="Proteomes" id="UP001217089"/>
    </source>
</evidence>
<proteinExistence type="predicted"/>